<dbReference type="Pfam" id="PF00462">
    <property type="entry name" value="Glutaredoxin"/>
    <property type="match status" value="1"/>
</dbReference>
<dbReference type="RefSeq" id="WP_147651797.1">
    <property type="nucleotide sequence ID" value="NZ_CP065993.1"/>
</dbReference>
<proteinExistence type="predicted"/>
<protein>
    <submittedName>
        <fullName evidence="2">Glutaredoxin family protein</fullName>
    </submittedName>
</protein>
<dbReference type="KEGG" id="lpse:FGL85_08765"/>
<evidence type="ECO:0000313" key="2">
    <source>
        <dbReference type="EMBL" id="QEA42579.1"/>
    </source>
</evidence>
<dbReference type="Gene3D" id="3.40.30.10">
    <property type="entry name" value="Glutaredoxin"/>
    <property type="match status" value="1"/>
</dbReference>
<sequence>MRMTQKLAVIYHVTGCLKCRITARILMNCGVQVETVNIENHPETLQKLKQMGYRSFPVIKMNDGTIWHGLSLKHLLTFFTDRYQTNKSKEK</sequence>
<dbReference type="CDD" id="cd02976">
    <property type="entry name" value="NrdH"/>
    <property type="match status" value="1"/>
</dbReference>
<reference evidence="2 3" key="1">
    <citation type="submission" date="2019-06" db="EMBL/GenBank/DDBJ databases">
        <title>Genome analyses of bacteria isolated from kimchi.</title>
        <authorList>
            <person name="Lee S."/>
            <person name="Ahn S."/>
            <person name="Roh S."/>
        </authorList>
    </citation>
    <scope>NUCLEOTIDE SEQUENCE [LARGE SCALE GENOMIC DNA]</scope>
    <source>
        <strain evidence="2 3">CBA3630</strain>
    </source>
</reference>
<dbReference type="AlphaFoldDB" id="A0A5B8T081"/>
<feature type="domain" description="Glutaredoxin" evidence="1">
    <location>
        <begin position="9"/>
        <end position="63"/>
    </location>
</feature>
<evidence type="ECO:0000259" key="1">
    <source>
        <dbReference type="Pfam" id="PF00462"/>
    </source>
</evidence>
<dbReference type="GeneID" id="300175395"/>
<accession>A0A5B8T081</accession>
<dbReference type="InterPro" id="IPR002109">
    <property type="entry name" value="Glutaredoxin"/>
</dbReference>
<dbReference type="SUPFAM" id="SSF52833">
    <property type="entry name" value="Thioredoxin-like"/>
    <property type="match status" value="1"/>
</dbReference>
<organism evidence="2 3">
    <name type="scientific">Leuconostoc pseudomesenteroides</name>
    <dbReference type="NCBI Taxonomy" id="33968"/>
    <lineage>
        <taxon>Bacteria</taxon>
        <taxon>Bacillati</taxon>
        <taxon>Bacillota</taxon>
        <taxon>Bacilli</taxon>
        <taxon>Lactobacillales</taxon>
        <taxon>Lactobacillaceae</taxon>
        <taxon>Leuconostoc</taxon>
    </lineage>
</organism>
<gene>
    <name evidence="2" type="ORF">FGL85_08765</name>
</gene>
<dbReference type="InterPro" id="IPR036249">
    <property type="entry name" value="Thioredoxin-like_sf"/>
</dbReference>
<dbReference type="EMBL" id="CP042383">
    <property type="protein sequence ID" value="QEA42579.1"/>
    <property type="molecule type" value="Genomic_DNA"/>
</dbReference>
<evidence type="ECO:0000313" key="3">
    <source>
        <dbReference type="Proteomes" id="UP000321296"/>
    </source>
</evidence>
<dbReference type="Proteomes" id="UP000321296">
    <property type="component" value="Chromosome"/>
</dbReference>
<name>A0A5B8T081_LEUPS</name>
<dbReference type="PROSITE" id="PS51354">
    <property type="entry name" value="GLUTAREDOXIN_2"/>
    <property type="match status" value="1"/>
</dbReference>